<protein>
    <recommendedName>
        <fullName evidence="5">Pentatricopeptide repeat-containing protein</fullName>
    </recommendedName>
</protein>
<gene>
    <name evidence="3" type="ORF">GOP47_0015013</name>
</gene>
<dbReference type="EMBL" id="JABFUD020000014">
    <property type="protein sequence ID" value="KAI5070670.1"/>
    <property type="molecule type" value="Genomic_DNA"/>
</dbReference>
<evidence type="ECO:0000256" key="1">
    <source>
        <dbReference type="ARBA" id="ARBA00022737"/>
    </source>
</evidence>
<dbReference type="Pfam" id="PF13041">
    <property type="entry name" value="PPR_2"/>
    <property type="match status" value="4"/>
</dbReference>
<dbReference type="InterPro" id="IPR002885">
    <property type="entry name" value="PPR_rpt"/>
</dbReference>
<keyword evidence="1" id="KW-0677">Repeat</keyword>
<dbReference type="GO" id="GO:0003723">
    <property type="term" value="F:RNA binding"/>
    <property type="evidence" value="ECO:0007669"/>
    <property type="project" value="InterPro"/>
</dbReference>
<dbReference type="Pfam" id="PF01535">
    <property type="entry name" value="PPR"/>
    <property type="match status" value="2"/>
</dbReference>
<dbReference type="NCBIfam" id="TIGR00756">
    <property type="entry name" value="PPR"/>
    <property type="match status" value="5"/>
</dbReference>
<keyword evidence="4" id="KW-1185">Reference proteome</keyword>
<sequence>MGRATNVARLGRRRGLGAWIATTTRGFGAVVVAKGEEEKATAAEEEAELTRAVECLEHSCTPPPIKGYLSLLKSCHNQKSLCCVKRIQAHLASHHLHLDGLLGENLVMTLVKCGDVDTAVHVFYDLPCRTTFSWTAIISGLVDKGRSRVALTMYAYMQEEDIEPDHYTFVSLLKACGSIPDLIEGKILDDKIRRKGLTSDVFVGTTLISMYGKCGALAEAENVWLELPARNIVTWNSMLSAYVDQGQAVKALRLYRQMLEEGTIVDPQTFLIVLQACCTLADKEETKSDKDNRGAALEIGRALHSNIRRRTYMKHVFIGNTLMSLYGNCDSIAEGENVFAGFSRFDVVSWTALISMYVELDQGEKALQSYRQMQLESVNPNQQTFVSSLQACCILEEKEGASFRHFMGLKIGQALHGDAQRIFSDLDAFVGTTLIGLYAKSAAMVEAEGVFSSLTLHTIVQWNGMLSAYVEQGQGRKALQCYRQLREEGLCPDHGTFIIALQACNILSEETKTSSLIEEQQSRKGVQEIGRALHADARKAGFASDIVVGTSLVAMYGKCGAVAEAETVFSGLSQHNIITWNALLSAYANQGQGVKALCLYTFLLSHISFSSQNLVTLICILQASSDSGCLEICQQLHFIAVAAGCDAQEFLASTSIHAYGNCASIEDAHAVFNGLAIPLVASWNACLDGHAAEGDSVACWHFFEELHLTCIKPTESTFTSLLSACSHSGFVDKGVFMLESMRVDFGLKPDMKQYVSLIDLLGRSGNLNLAKRAVHKYPSAQRDLSLWLCLLAACRAHNDVCLGEFAFDRAVCLQPMEAGPFVLMANVYGCTEMYVA</sequence>
<feature type="repeat" description="PPR" evidence="2">
    <location>
        <begin position="346"/>
        <end position="380"/>
    </location>
</feature>
<evidence type="ECO:0000256" key="2">
    <source>
        <dbReference type="PROSITE-ProRule" id="PRU00708"/>
    </source>
</evidence>
<feature type="repeat" description="PPR" evidence="2">
    <location>
        <begin position="231"/>
        <end position="265"/>
    </location>
</feature>
<dbReference type="FunFam" id="1.25.40.10:FF:000158">
    <property type="entry name" value="pentatricopeptide repeat-containing protein At2g33680"/>
    <property type="match status" value="1"/>
</dbReference>
<evidence type="ECO:0008006" key="5">
    <source>
        <dbReference type="Google" id="ProtNLM"/>
    </source>
</evidence>
<organism evidence="3 4">
    <name type="scientific">Adiantum capillus-veneris</name>
    <name type="common">Maidenhair fern</name>
    <dbReference type="NCBI Taxonomy" id="13818"/>
    <lineage>
        <taxon>Eukaryota</taxon>
        <taxon>Viridiplantae</taxon>
        <taxon>Streptophyta</taxon>
        <taxon>Embryophyta</taxon>
        <taxon>Tracheophyta</taxon>
        <taxon>Polypodiopsida</taxon>
        <taxon>Polypodiidae</taxon>
        <taxon>Polypodiales</taxon>
        <taxon>Pteridineae</taxon>
        <taxon>Pteridaceae</taxon>
        <taxon>Vittarioideae</taxon>
        <taxon>Adiantum</taxon>
    </lineage>
</organism>
<dbReference type="GO" id="GO:0048731">
    <property type="term" value="P:system development"/>
    <property type="evidence" value="ECO:0007669"/>
    <property type="project" value="UniProtKB-ARBA"/>
</dbReference>
<dbReference type="InterPro" id="IPR011990">
    <property type="entry name" value="TPR-like_helical_dom_sf"/>
</dbReference>
<comment type="caution">
    <text evidence="3">The sequence shown here is derived from an EMBL/GenBank/DDBJ whole genome shotgun (WGS) entry which is preliminary data.</text>
</comment>
<evidence type="ECO:0000313" key="3">
    <source>
        <dbReference type="EMBL" id="KAI5070670.1"/>
    </source>
</evidence>
<reference evidence="3" key="1">
    <citation type="submission" date="2021-01" db="EMBL/GenBank/DDBJ databases">
        <title>Adiantum capillus-veneris genome.</title>
        <authorList>
            <person name="Fang Y."/>
            <person name="Liao Q."/>
        </authorList>
    </citation>
    <scope>NUCLEOTIDE SEQUENCE</scope>
    <source>
        <strain evidence="3">H3</strain>
        <tissue evidence="3">Leaf</tissue>
    </source>
</reference>
<dbReference type="OrthoDB" id="185373at2759"/>
<feature type="repeat" description="PPR" evidence="2">
    <location>
        <begin position="458"/>
        <end position="492"/>
    </location>
</feature>
<dbReference type="PANTHER" id="PTHR47926:SF347">
    <property type="entry name" value="PENTATRICOPEPTIDE REPEAT-CONTAINING PROTEIN"/>
    <property type="match status" value="1"/>
</dbReference>
<dbReference type="FunFam" id="1.25.40.10:FF:000381">
    <property type="entry name" value="Pentatricopeptide repeat-containing protein"/>
    <property type="match status" value="1"/>
</dbReference>
<accession>A0A9D4UMT4</accession>
<dbReference type="AlphaFoldDB" id="A0A9D4UMT4"/>
<dbReference type="Proteomes" id="UP000886520">
    <property type="component" value="Chromosome 14"/>
</dbReference>
<evidence type="ECO:0000313" key="4">
    <source>
        <dbReference type="Proteomes" id="UP000886520"/>
    </source>
</evidence>
<proteinExistence type="predicted"/>
<dbReference type="Gene3D" id="1.25.40.10">
    <property type="entry name" value="Tetratricopeptide repeat domain"/>
    <property type="match status" value="5"/>
</dbReference>
<name>A0A9D4UMT4_ADICA</name>
<dbReference type="InterPro" id="IPR046960">
    <property type="entry name" value="PPR_At4g14850-like_plant"/>
</dbReference>
<dbReference type="PROSITE" id="PS51375">
    <property type="entry name" value="PPR"/>
    <property type="match status" value="4"/>
</dbReference>
<dbReference type="PANTHER" id="PTHR47926">
    <property type="entry name" value="PENTATRICOPEPTIDE REPEAT-CONTAINING PROTEIN"/>
    <property type="match status" value="1"/>
</dbReference>
<feature type="repeat" description="PPR" evidence="2">
    <location>
        <begin position="130"/>
        <end position="164"/>
    </location>
</feature>
<dbReference type="GO" id="GO:0009451">
    <property type="term" value="P:RNA modification"/>
    <property type="evidence" value="ECO:0007669"/>
    <property type="project" value="InterPro"/>
</dbReference>